<reference evidence="2 3" key="1">
    <citation type="journal article" date="2018" name="New Phytol.">
        <title>Phylogenomics of Endogonaceae and evolution of mycorrhizas within Mucoromycota.</title>
        <authorList>
            <person name="Chang Y."/>
            <person name="Desiro A."/>
            <person name="Na H."/>
            <person name="Sandor L."/>
            <person name="Lipzen A."/>
            <person name="Clum A."/>
            <person name="Barry K."/>
            <person name="Grigoriev I.V."/>
            <person name="Martin F.M."/>
            <person name="Stajich J.E."/>
            <person name="Smith M.E."/>
            <person name="Bonito G."/>
            <person name="Spatafora J.W."/>
        </authorList>
    </citation>
    <scope>NUCLEOTIDE SEQUENCE [LARGE SCALE GENOMIC DNA]</scope>
    <source>
        <strain evidence="2 3">AD002</strain>
    </source>
</reference>
<comment type="caution">
    <text evidence="2">The sequence shown here is derived from an EMBL/GenBank/DDBJ whole genome shotgun (WGS) entry which is preliminary data.</text>
</comment>
<gene>
    <name evidence="2" type="ORF">BC938DRAFT_484207</name>
</gene>
<feature type="region of interest" description="Disordered" evidence="1">
    <location>
        <begin position="1"/>
        <end position="27"/>
    </location>
</feature>
<name>A0A433QVA7_9FUNG</name>
<evidence type="ECO:0000256" key="1">
    <source>
        <dbReference type="SAM" id="MobiDB-lite"/>
    </source>
</evidence>
<dbReference type="EMBL" id="RBNJ01000982">
    <property type="protein sequence ID" value="RUS33732.1"/>
    <property type="molecule type" value="Genomic_DNA"/>
</dbReference>
<sequence>MDAGNQERKKVLEHLRHPPTPSLSLHPHNSLLILPTAASEPTPAPAAQPVAAAAKPAATAATFASTGPQIPVVVAASSITPTPSPKIGKKKKGKR</sequence>
<protein>
    <submittedName>
        <fullName evidence="2">Uncharacterized protein</fullName>
    </submittedName>
</protein>
<evidence type="ECO:0000313" key="2">
    <source>
        <dbReference type="EMBL" id="RUS33732.1"/>
    </source>
</evidence>
<keyword evidence="3" id="KW-1185">Reference proteome</keyword>
<dbReference type="Proteomes" id="UP000274822">
    <property type="component" value="Unassembled WGS sequence"/>
</dbReference>
<dbReference type="AlphaFoldDB" id="A0A433QVA7"/>
<feature type="compositionally biased region" description="Basic and acidic residues" evidence="1">
    <location>
        <begin position="1"/>
        <end position="16"/>
    </location>
</feature>
<organism evidence="2 3">
    <name type="scientific">Jimgerdemannia flammicorona</name>
    <dbReference type="NCBI Taxonomy" id="994334"/>
    <lineage>
        <taxon>Eukaryota</taxon>
        <taxon>Fungi</taxon>
        <taxon>Fungi incertae sedis</taxon>
        <taxon>Mucoromycota</taxon>
        <taxon>Mucoromycotina</taxon>
        <taxon>Endogonomycetes</taxon>
        <taxon>Endogonales</taxon>
        <taxon>Endogonaceae</taxon>
        <taxon>Jimgerdemannia</taxon>
    </lineage>
</organism>
<evidence type="ECO:0000313" key="3">
    <source>
        <dbReference type="Proteomes" id="UP000274822"/>
    </source>
</evidence>
<proteinExistence type="predicted"/>
<accession>A0A433QVA7</accession>